<evidence type="ECO:0000256" key="3">
    <source>
        <dbReference type="ARBA" id="ARBA00022475"/>
    </source>
</evidence>
<evidence type="ECO:0000256" key="2">
    <source>
        <dbReference type="ARBA" id="ARBA00007555"/>
    </source>
</evidence>
<dbReference type="Pfam" id="PF04403">
    <property type="entry name" value="PqiA"/>
    <property type="match status" value="2"/>
</dbReference>
<evidence type="ECO:0000256" key="4">
    <source>
        <dbReference type="ARBA" id="ARBA00022519"/>
    </source>
</evidence>
<name>A0A379FFH3_PROMI</name>
<evidence type="ECO:0000313" key="11">
    <source>
        <dbReference type="Proteomes" id="UP000254191"/>
    </source>
</evidence>
<feature type="transmembrane region" description="Helical" evidence="8">
    <location>
        <begin position="373"/>
        <end position="391"/>
    </location>
</feature>
<evidence type="ECO:0000313" key="10">
    <source>
        <dbReference type="EMBL" id="SUC18356.1"/>
    </source>
</evidence>
<evidence type="ECO:0000256" key="7">
    <source>
        <dbReference type="ARBA" id="ARBA00023136"/>
    </source>
</evidence>
<evidence type="ECO:0000256" key="1">
    <source>
        <dbReference type="ARBA" id="ARBA00004429"/>
    </source>
</evidence>
<feature type="transmembrane region" description="Helical" evidence="8">
    <location>
        <begin position="102"/>
        <end position="125"/>
    </location>
</feature>
<feature type="transmembrane region" description="Helical" evidence="8">
    <location>
        <begin position="295"/>
        <end position="321"/>
    </location>
</feature>
<dbReference type="EMBL" id="ABKSPD020000004">
    <property type="protein sequence ID" value="EKW9775583.1"/>
    <property type="molecule type" value="Genomic_DNA"/>
</dbReference>
<dbReference type="InterPro" id="IPR051800">
    <property type="entry name" value="PqiA-PqiB_transport"/>
</dbReference>
<feature type="transmembrane region" description="Helical" evidence="8">
    <location>
        <begin position="248"/>
        <end position="271"/>
    </location>
</feature>
<keyword evidence="7 8" id="KW-0472">Membrane</keyword>
<dbReference type="Proteomes" id="UP001171165">
    <property type="component" value="Unassembled WGS sequence"/>
</dbReference>
<accession>A0A379FFH3</accession>
<organism evidence="10 11">
    <name type="scientific">Proteus mirabilis</name>
    <dbReference type="NCBI Taxonomy" id="584"/>
    <lineage>
        <taxon>Bacteria</taxon>
        <taxon>Pseudomonadati</taxon>
        <taxon>Pseudomonadota</taxon>
        <taxon>Gammaproteobacteria</taxon>
        <taxon>Enterobacterales</taxon>
        <taxon>Morganellaceae</taxon>
        <taxon>Proteus</taxon>
    </lineage>
</organism>
<dbReference type="PANTHER" id="PTHR30462:SF1">
    <property type="entry name" value="INTERMEMBRANE TRANSPORT PROTEIN YEBS"/>
    <property type="match status" value="1"/>
</dbReference>
<dbReference type="NCBIfam" id="TIGR00155">
    <property type="entry name" value="pqiA_fam"/>
    <property type="match status" value="1"/>
</dbReference>
<evidence type="ECO:0000256" key="8">
    <source>
        <dbReference type="SAM" id="Phobius"/>
    </source>
</evidence>
<feature type="transmembrane region" description="Helical" evidence="8">
    <location>
        <begin position="53"/>
        <end position="73"/>
    </location>
</feature>
<dbReference type="InterPro" id="IPR005219">
    <property type="entry name" value="PqiA-like_proteobact"/>
</dbReference>
<proteinExistence type="inferred from homology"/>
<evidence type="ECO:0000313" key="9">
    <source>
        <dbReference type="EMBL" id="EKW9775583.1"/>
    </source>
</evidence>
<evidence type="ECO:0000256" key="6">
    <source>
        <dbReference type="ARBA" id="ARBA00022989"/>
    </source>
</evidence>
<keyword evidence="6 8" id="KW-1133">Transmembrane helix</keyword>
<dbReference type="PANTHER" id="PTHR30462">
    <property type="entry name" value="INTERMEMBRANE TRANSPORT PROTEIN PQIB-RELATED"/>
    <property type="match status" value="1"/>
</dbReference>
<reference evidence="9" key="2">
    <citation type="submission" date="2023-06" db="EMBL/GenBank/DDBJ databases">
        <authorList>
            <consortium name="Clinical and Environmental Microbiology Branch: Whole genome sequencing antimicrobial resistance pathogens in the healthcare setting"/>
        </authorList>
    </citation>
    <scope>NUCLEOTIDE SEQUENCE</scope>
    <source>
        <strain evidence="9">Microbial</strain>
    </source>
</reference>
<feature type="transmembrane region" description="Helical" evidence="8">
    <location>
        <begin position="146"/>
        <end position="164"/>
    </location>
</feature>
<protein>
    <submittedName>
        <fullName evidence="10">Paraquat-inducible membrane protein A</fullName>
    </submittedName>
    <submittedName>
        <fullName evidence="9">Paraquat-inducible protein A</fullName>
    </submittedName>
</protein>
<comment type="similarity">
    <text evidence="2">Belongs to the PqiA family.</text>
</comment>
<keyword evidence="4" id="KW-0997">Cell inner membrane</keyword>
<gene>
    <name evidence="10" type="primary">pqiA_1</name>
    <name evidence="10" type="ORF">NCTC11938_00681</name>
    <name evidence="9" type="ORF">PW210_001386</name>
</gene>
<dbReference type="EMBL" id="UGTS01000004">
    <property type="protein sequence ID" value="SUC18356.1"/>
    <property type="molecule type" value="Genomic_DNA"/>
</dbReference>
<comment type="subcellular location">
    <subcellularLocation>
        <location evidence="1">Cell inner membrane</location>
        <topology evidence="1">Multi-pass membrane protein</topology>
    </subcellularLocation>
</comment>
<reference evidence="10 11" key="1">
    <citation type="submission" date="2018-06" db="EMBL/GenBank/DDBJ databases">
        <authorList>
            <consortium name="Pathogen Informatics"/>
            <person name="Doyle S."/>
        </authorList>
    </citation>
    <scope>NUCLEOTIDE SEQUENCE [LARGE SCALE GENOMIC DNA]</scope>
    <source>
        <strain evidence="10 11">NCTC11938</strain>
    </source>
</reference>
<dbReference type="InterPro" id="IPR007498">
    <property type="entry name" value="PqiA-like"/>
</dbReference>
<dbReference type="RefSeq" id="WP_004242569.1">
    <property type="nucleotide sequence ID" value="NZ_AP026827.1"/>
</dbReference>
<feature type="transmembrane region" description="Helical" evidence="8">
    <location>
        <begin position="170"/>
        <end position="190"/>
    </location>
</feature>
<dbReference type="GO" id="GO:0005886">
    <property type="term" value="C:plasma membrane"/>
    <property type="evidence" value="ECO:0007669"/>
    <property type="project" value="UniProtKB-SubCell"/>
</dbReference>
<keyword evidence="3" id="KW-1003">Cell membrane</keyword>
<dbReference type="OrthoDB" id="9800207at2"/>
<feature type="transmembrane region" description="Helical" evidence="8">
    <location>
        <begin position="342"/>
        <end position="361"/>
    </location>
</feature>
<dbReference type="AlphaFoldDB" id="A0A379FFH3"/>
<sequence>MSDLVTKESKSIHCQECDHLVSLPTDLKRGEDAYCPQCQAKLATYRDWSLTRLLILSITMLIFASIAFTQPLIKIHLLGTMISANVLDGIRLMSQQGSPLTATMVAFCAVAAPLSLPIAILYLHLGARLHLNLRPVLLMLGKLKEWVMLDVYLIGLGVATIKLGDYATIYIGHGLVAFSALMVLSLLMLININMDQLWQQFYPQKEIKTSPATCHACHYHFKKPPSSHCPRCKSCYSARQPMSLQKTWAALITAMILLLPANLLPISIFYLNGQRNEDTIFSGVLSLINSGNTPIAIIVFIASIFVPFFKIIIMLGLLLSIHFNSRIHPLLRMKLYRFVSWIGRWSMLDLFVIALMMSLINRDQLMTFTMGPAAFYFGTAVILTILAVEWFDSRLLWDTYATRRKQHTGNPSRNTSQT</sequence>
<evidence type="ECO:0000256" key="5">
    <source>
        <dbReference type="ARBA" id="ARBA00022692"/>
    </source>
</evidence>
<dbReference type="Proteomes" id="UP000254191">
    <property type="component" value="Unassembled WGS sequence"/>
</dbReference>
<keyword evidence="5 8" id="KW-0812">Transmembrane</keyword>